<organism evidence="1 2">
    <name type="scientific">Anaerocolumna jejuensis DSM 15929</name>
    <dbReference type="NCBI Taxonomy" id="1121322"/>
    <lineage>
        <taxon>Bacteria</taxon>
        <taxon>Bacillati</taxon>
        <taxon>Bacillota</taxon>
        <taxon>Clostridia</taxon>
        <taxon>Lachnospirales</taxon>
        <taxon>Lachnospiraceae</taxon>
        <taxon>Anaerocolumna</taxon>
    </lineage>
</organism>
<dbReference type="PRINTS" id="PR00413">
    <property type="entry name" value="HADHALOGNASE"/>
</dbReference>
<dbReference type="InterPro" id="IPR036412">
    <property type="entry name" value="HAD-like_sf"/>
</dbReference>
<name>A0A1M6TDN1_9FIRM</name>
<dbReference type="InterPro" id="IPR023214">
    <property type="entry name" value="HAD_sf"/>
</dbReference>
<dbReference type="InterPro" id="IPR006439">
    <property type="entry name" value="HAD-SF_hydro_IA"/>
</dbReference>
<protein>
    <submittedName>
        <fullName evidence="1">Phosphoglycolate phosphatase</fullName>
    </submittedName>
</protein>
<dbReference type="GO" id="GO:0005829">
    <property type="term" value="C:cytosol"/>
    <property type="evidence" value="ECO:0007669"/>
    <property type="project" value="TreeGrafter"/>
</dbReference>
<reference evidence="1 2" key="1">
    <citation type="submission" date="2016-11" db="EMBL/GenBank/DDBJ databases">
        <authorList>
            <person name="Jaros S."/>
            <person name="Januszkiewicz K."/>
            <person name="Wedrychowicz H."/>
        </authorList>
    </citation>
    <scope>NUCLEOTIDE SEQUENCE [LARGE SCALE GENOMIC DNA]</scope>
    <source>
        <strain evidence="1 2">DSM 15929</strain>
    </source>
</reference>
<dbReference type="SFLD" id="SFLDG01129">
    <property type="entry name" value="C1.5:_HAD__Beta-PGM__Phosphata"/>
    <property type="match status" value="1"/>
</dbReference>
<dbReference type="OrthoDB" id="9797743at2"/>
<dbReference type="InterPro" id="IPR050155">
    <property type="entry name" value="HAD-like_hydrolase_sf"/>
</dbReference>
<dbReference type="RefSeq" id="WP_073276864.1">
    <property type="nucleotide sequence ID" value="NZ_FRAC01000013.1"/>
</dbReference>
<dbReference type="PANTHER" id="PTHR43434:SF1">
    <property type="entry name" value="PHOSPHOGLYCOLATE PHOSPHATASE"/>
    <property type="match status" value="1"/>
</dbReference>
<gene>
    <name evidence="1" type="ORF">SAMN02745136_02757</name>
</gene>
<accession>A0A1M6TDN1</accession>
<keyword evidence="2" id="KW-1185">Reference proteome</keyword>
<dbReference type="AlphaFoldDB" id="A0A1M6TDN1"/>
<dbReference type="SFLD" id="SFLDS00003">
    <property type="entry name" value="Haloacid_Dehalogenase"/>
    <property type="match status" value="1"/>
</dbReference>
<dbReference type="Gene3D" id="3.40.50.1000">
    <property type="entry name" value="HAD superfamily/HAD-like"/>
    <property type="match status" value="1"/>
</dbReference>
<dbReference type="STRING" id="1121322.SAMN02745136_02757"/>
<dbReference type="Gene3D" id="1.10.150.240">
    <property type="entry name" value="Putative phosphatase, domain 2"/>
    <property type="match status" value="1"/>
</dbReference>
<evidence type="ECO:0000313" key="2">
    <source>
        <dbReference type="Proteomes" id="UP000184386"/>
    </source>
</evidence>
<evidence type="ECO:0000313" key="1">
    <source>
        <dbReference type="EMBL" id="SHK55073.1"/>
    </source>
</evidence>
<dbReference type="GO" id="GO:0006281">
    <property type="term" value="P:DNA repair"/>
    <property type="evidence" value="ECO:0007669"/>
    <property type="project" value="TreeGrafter"/>
</dbReference>
<dbReference type="SUPFAM" id="SSF56784">
    <property type="entry name" value="HAD-like"/>
    <property type="match status" value="1"/>
</dbReference>
<dbReference type="InterPro" id="IPR023198">
    <property type="entry name" value="PGP-like_dom2"/>
</dbReference>
<dbReference type="PANTHER" id="PTHR43434">
    <property type="entry name" value="PHOSPHOGLYCOLATE PHOSPHATASE"/>
    <property type="match status" value="1"/>
</dbReference>
<dbReference type="EMBL" id="FRAC01000013">
    <property type="protein sequence ID" value="SHK55073.1"/>
    <property type="molecule type" value="Genomic_DNA"/>
</dbReference>
<sequence length="236" mass="26630">MIKGILFDKDGTLIEFREYWHMVISRLFTELEKEYGVKSETLLMLKKISGYLAEGFQKESMIQYATTSQIIDSWEEIIMREEGSIIGREELLDLFEGIALSEDIVIRSLPGVDQLLYYLKKKGYFLGIATADSTKSAVHSLKKAGLLQYFDYIGCNEEDTQAKPSPQMAYAFCCQVGIKTEELLVVGDSVTDLEFAENAGASFAGLLTEYNDRARIEALAAVTVVKIDEIIDRYHL</sequence>
<proteinExistence type="predicted"/>
<dbReference type="NCBIfam" id="TIGR01549">
    <property type="entry name" value="HAD-SF-IA-v1"/>
    <property type="match status" value="1"/>
</dbReference>
<dbReference type="GO" id="GO:0008967">
    <property type="term" value="F:phosphoglycolate phosphatase activity"/>
    <property type="evidence" value="ECO:0007669"/>
    <property type="project" value="TreeGrafter"/>
</dbReference>
<dbReference type="Proteomes" id="UP000184386">
    <property type="component" value="Unassembled WGS sequence"/>
</dbReference>
<dbReference type="Pfam" id="PF00702">
    <property type="entry name" value="Hydrolase"/>
    <property type="match status" value="1"/>
</dbReference>